<protein>
    <submittedName>
        <fullName evidence="2">Uncharacterized protein</fullName>
    </submittedName>
</protein>
<dbReference type="Proteomes" id="UP001649381">
    <property type="component" value="Unassembled WGS sequence"/>
</dbReference>
<feature type="chain" id="PRO_5046387654" evidence="1">
    <location>
        <begin position="21"/>
        <end position="72"/>
    </location>
</feature>
<evidence type="ECO:0000313" key="3">
    <source>
        <dbReference type="Proteomes" id="UP001649381"/>
    </source>
</evidence>
<organism evidence="2 3">
    <name type="scientific">Pseudalkalibacillus berkeleyi</name>
    <dbReference type="NCBI Taxonomy" id="1069813"/>
    <lineage>
        <taxon>Bacteria</taxon>
        <taxon>Bacillati</taxon>
        <taxon>Bacillota</taxon>
        <taxon>Bacilli</taxon>
        <taxon>Bacillales</taxon>
        <taxon>Fictibacillaceae</taxon>
        <taxon>Pseudalkalibacillus</taxon>
    </lineage>
</organism>
<evidence type="ECO:0000313" key="2">
    <source>
        <dbReference type="EMBL" id="MCF6138843.1"/>
    </source>
</evidence>
<dbReference type="RefSeq" id="WP_236337074.1">
    <property type="nucleotide sequence ID" value="NZ_JAKIJS010000001.1"/>
</dbReference>
<accession>A0ABS9H4M2</accession>
<proteinExistence type="predicted"/>
<comment type="caution">
    <text evidence="2">The sequence shown here is derived from an EMBL/GenBank/DDBJ whole genome shotgun (WGS) entry which is preliminary data.</text>
</comment>
<evidence type="ECO:0000256" key="1">
    <source>
        <dbReference type="SAM" id="SignalP"/>
    </source>
</evidence>
<name>A0ABS9H4M2_9BACL</name>
<keyword evidence="1" id="KW-0732">Signal</keyword>
<sequence>MKKKLSLILVSTGLIFTAFGMTDLSTNARDAIVPDSEKQLLVERDAIVPDAEKLLLAQREAIVPDSEKKTEA</sequence>
<feature type="signal peptide" evidence="1">
    <location>
        <begin position="1"/>
        <end position="20"/>
    </location>
</feature>
<dbReference type="EMBL" id="JAKIJS010000001">
    <property type="protein sequence ID" value="MCF6138843.1"/>
    <property type="molecule type" value="Genomic_DNA"/>
</dbReference>
<gene>
    <name evidence="2" type="ORF">L2716_13985</name>
</gene>
<keyword evidence="3" id="KW-1185">Reference proteome</keyword>
<reference evidence="2 3" key="1">
    <citation type="submission" date="2022-01" db="EMBL/GenBank/DDBJ databases">
        <title>Alkalihalobacillus sp. EGI L200015, a novel bacterium isolated from a salt lake sediment.</title>
        <authorList>
            <person name="Gao L."/>
            <person name="Fang B.-Z."/>
            <person name="Li W.-J."/>
        </authorList>
    </citation>
    <scope>NUCLEOTIDE SEQUENCE [LARGE SCALE GENOMIC DNA]</scope>
    <source>
        <strain evidence="2 3">KCTC 12718</strain>
    </source>
</reference>